<dbReference type="EMBL" id="QJKJ01005144">
    <property type="protein sequence ID" value="RDX91360.1"/>
    <property type="molecule type" value="Genomic_DNA"/>
</dbReference>
<proteinExistence type="predicted"/>
<organism evidence="2 3">
    <name type="scientific">Mucuna pruriens</name>
    <name type="common">Velvet bean</name>
    <name type="synonym">Dolichos pruriens</name>
    <dbReference type="NCBI Taxonomy" id="157652"/>
    <lineage>
        <taxon>Eukaryota</taxon>
        <taxon>Viridiplantae</taxon>
        <taxon>Streptophyta</taxon>
        <taxon>Embryophyta</taxon>
        <taxon>Tracheophyta</taxon>
        <taxon>Spermatophyta</taxon>
        <taxon>Magnoliopsida</taxon>
        <taxon>eudicotyledons</taxon>
        <taxon>Gunneridae</taxon>
        <taxon>Pentapetalae</taxon>
        <taxon>rosids</taxon>
        <taxon>fabids</taxon>
        <taxon>Fabales</taxon>
        <taxon>Fabaceae</taxon>
        <taxon>Papilionoideae</taxon>
        <taxon>50 kb inversion clade</taxon>
        <taxon>NPAAA clade</taxon>
        <taxon>indigoferoid/millettioid clade</taxon>
        <taxon>Phaseoleae</taxon>
        <taxon>Mucuna</taxon>
    </lineage>
</organism>
<feature type="compositionally biased region" description="Basic and acidic residues" evidence="1">
    <location>
        <begin position="170"/>
        <end position="194"/>
    </location>
</feature>
<reference evidence="2" key="1">
    <citation type="submission" date="2018-05" db="EMBL/GenBank/DDBJ databases">
        <title>Draft genome of Mucuna pruriens seed.</title>
        <authorList>
            <person name="Nnadi N.E."/>
            <person name="Vos R."/>
            <person name="Hasami M.H."/>
            <person name="Devisetty U.K."/>
            <person name="Aguiy J.C."/>
        </authorList>
    </citation>
    <scope>NUCLEOTIDE SEQUENCE [LARGE SCALE GENOMIC DNA]</scope>
    <source>
        <strain evidence="2">JCA_2017</strain>
    </source>
</reference>
<sequence>MGKAPSLGVFFWFFSIRRAKKVGWTSLSNRPKLSYKLFKNRFFRVTLGDVGPNLLVHNAGKPFFPLYWTQQPIVSISVGKDNLEEWENEFVEELGDVPTLSSVDLIKGTGLSGQALRGLKKKWAQLTTSNDVVSTALAPPLSTAHPKGASQPSAGDASQSLPVVALDSPVHVDSKPDVSEKRVAEDDGRGSRAS</sequence>
<evidence type="ECO:0000313" key="2">
    <source>
        <dbReference type="EMBL" id="RDX91360.1"/>
    </source>
</evidence>
<comment type="caution">
    <text evidence="2">The sequence shown here is derived from an EMBL/GenBank/DDBJ whole genome shotgun (WGS) entry which is preliminary data.</text>
</comment>
<name>A0A371GLH3_MUCPR</name>
<evidence type="ECO:0000313" key="3">
    <source>
        <dbReference type="Proteomes" id="UP000257109"/>
    </source>
</evidence>
<dbReference type="AlphaFoldDB" id="A0A371GLH3"/>
<evidence type="ECO:0000256" key="1">
    <source>
        <dbReference type="SAM" id="MobiDB-lite"/>
    </source>
</evidence>
<keyword evidence="3" id="KW-1185">Reference proteome</keyword>
<dbReference type="OrthoDB" id="1436878at2759"/>
<feature type="compositionally biased region" description="Polar residues" evidence="1">
    <location>
        <begin position="150"/>
        <end position="161"/>
    </location>
</feature>
<feature type="region of interest" description="Disordered" evidence="1">
    <location>
        <begin position="138"/>
        <end position="194"/>
    </location>
</feature>
<accession>A0A371GLH3</accession>
<gene>
    <name evidence="2" type="ORF">CR513_26670</name>
</gene>
<feature type="non-terminal residue" evidence="2">
    <location>
        <position position="1"/>
    </location>
</feature>
<dbReference type="Proteomes" id="UP000257109">
    <property type="component" value="Unassembled WGS sequence"/>
</dbReference>
<protein>
    <submittedName>
        <fullName evidence="2">Uncharacterized protein</fullName>
    </submittedName>
</protein>